<proteinExistence type="predicted"/>
<gene>
    <name evidence="1" type="ORF">AK830_g532</name>
</gene>
<accession>A0A0P7BGQ7</accession>
<dbReference type="Proteomes" id="UP000050424">
    <property type="component" value="Unassembled WGS sequence"/>
</dbReference>
<evidence type="ECO:0000313" key="1">
    <source>
        <dbReference type="EMBL" id="KPM46011.1"/>
    </source>
</evidence>
<sequence length="449" mass="50417">MRYQNEENQNYKWRHLGHLLQRNIPNLETLQKVASHTAFVAIDAEPWGYDGKDAAEIAISVIQLADINQHGDPPTTLTSLRERFSVQTHTLKVCGREQGKCQREPTMGKIELVQPDEVESALVNILESVQPIDVTVSASSKALESFELPTFTLVGFDLQFEIRVLSTQYPGLLPYFSSWIDLQEVVKDVRTNLWNCAPSMRDTLIAFGFGDDFLAVTSKTTPHSAGTDTVRMVGLLVKLLSFPLGKGVQIERTGTRSWSGRKAAGRYKKNARLFSRSRPSPRELYPFTARIRRRGGTATKMTAKSILDIFSEFNPTAVGGSVVRDKPLREKVKRSRGRDKQFREKDKQLRGWICLPSLDELETFLKQVNGRRTKDGGVWEAVSCYDPATSVQTAAELSEFREAELAAGFDQKMDLGMQKKEDTEMELDALPDDFNEDGQASSMFAGLQL</sequence>
<organism evidence="1 2">
    <name type="scientific">Neonectria ditissima</name>
    <dbReference type="NCBI Taxonomy" id="78410"/>
    <lineage>
        <taxon>Eukaryota</taxon>
        <taxon>Fungi</taxon>
        <taxon>Dikarya</taxon>
        <taxon>Ascomycota</taxon>
        <taxon>Pezizomycotina</taxon>
        <taxon>Sordariomycetes</taxon>
        <taxon>Hypocreomycetidae</taxon>
        <taxon>Hypocreales</taxon>
        <taxon>Nectriaceae</taxon>
        <taxon>Neonectria</taxon>
    </lineage>
</organism>
<protein>
    <submittedName>
        <fullName evidence="1">Uncharacterized protein</fullName>
    </submittedName>
</protein>
<evidence type="ECO:0000313" key="2">
    <source>
        <dbReference type="Proteomes" id="UP000050424"/>
    </source>
</evidence>
<dbReference type="STRING" id="78410.A0A0P7BGQ7"/>
<name>A0A0P7BGQ7_9HYPO</name>
<keyword evidence="2" id="KW-1185">Reference proteome</keyword>
<dbReference type="OrthoDB" id="4669781at2759"/>
<comment type="caution">
    <text evidence="1">The sequence shown here is derived from an EMBL/GenBank/DDBJ whole genome shotgun (WGS) entry which is preliminary data.</text>
</comment>
<reference evidence="1 2" key="1">
    <citation type="submission" date="2015-09" db="EMBL/GenBank/DDBJ databases">
        <title>Draft genome of a European isolate of the apple canker pathogen Neonectria ditissima.</title>
        <authorList>
            <person name="Gomez-Cortecero A."/>
            <person name="Harrison R.J."/>
            <person name="Armitage A.D."/>
        </authorList>
    </citation>
    <scope>NUCLEOTIDE SEQUENCE [LARGE SCALE GENOMIC DNA]</scope>
    <source>
        <strain evidence="1 2">R09/05</strain>
    </source>
</reference>
<dbReference type="EMBL" id="LKCW01000003">
    <property type="protein sequence ID" value="KPM46011.1"/>
    <property type="molecule type" value="Genomic_DNA"/>
</dbReference>
<dbReference type="AlphaFoldDB" id="A0A0P7BGQ7"/>